<evidence type="ECO:0000313" key="3">
    <source>
        <dbReference type="EMBL" id="OYR17293.1"/>
    </source>
</evidence>
<proteinExistence type="predicted"/>
<dbReference type="SUPFAM" id="SSF103515">
    <property type="entry name" value="Autotransporter"/>
    <property type="match status" value="1"/>
</dbReference>
<evidence type="ECO:0000256" key="1">
    <source>
        <dbReference type="SAM" id="MobiDB-lite"/>
    </source>
</evidence>
<dbReference type="InterPro" id="IPR006315">
    <property type="entry name" value="OM_autotransptr_brl_dom"/>
</dbReference>
<comment type="caution">
    <text evidence="3">The sequence shown here is derived from an EMBL/GenBank/DDBJ whole genome shotgun (WGS) entry which is preliminary data.</text>
</comment>
<dbReference type="Proteomes" id="UP000216345">
    <property type="component" value="Unassembled WGS sequence"/>
</dbReference>
<dbReference type="PROSITE" id="PS51208">
    <property type="entry name" value="AUTOTRANSPORTER"/>
    <property type="match status" value="1"/>
</dbReference>
<dbReference type="InterPro" id="IPR036709">
    <property type="entry name" value="Autotransporte_beta_dom_sf"/>
</dbReference>
<dbReference type="EMBL" id="NNRK01000020">
    <property type="protein sequence ID" value="OYR17293.1"/>
    <property type="molecule type" value="Genomic_DNA"/>
</dbReference>
<feature type="domain" description="Autotransporter" evidence="2">
    <location>
        <begin position="172"/>
        <end position="260"/>
    </location>
</feature>
<reference evidence="3 4" key="1">
    <citation type="submission" date="2017-07" db="EMBL/GenBank/DDBJ databases">
        <title>Phylogenetic study on the rhizospheric bacterium Ochrobactrum sp. A44.</title>
        <authorList>
            <person name="Krzyzanowska D.M."/>
            <person name="Ossowicki A."/>
            <person name="Rajewska M."/>
            <person name="Maciag T."/>
            <person name="Kaczynski Z."/>
            <person name="Czerwicka M."/>
            <person name="Jafra S."/>
        </authorList>
    </citation>
    <scope>NUCLEOTIDE SEQUENCE [LARGE SCALE GENOMIC DNA]</scope>
    <source>
        <strain evidence="3 4">PR17</strain>
    </source>
</reference>
<organism evidence="3 4">
    <name type="scientific">Brucella rhizosphaerae</name>
    <dbReference type="NCBI Taxonomy" id="571254"/>
    <lineage>
        <taxon>Bacteria</taxon>
        <taxon>Pseudomonadati</taxon>
        <taxon>Pseudomonadota</taxon>
        <taxon>Alphaproteobacteria</taxon>
        <taxon>Hyphomicrobiales</taxon>
        <taxon>Brucellaceae</taxon>
        <taxon>Brucella/Ochrobactrum group</taxon>
        <taxon>Brucella</taxon>
    </lineage>
</organism>
<protein>
    <submittedName>
        <fullName evidence="3">Outer membrane autotransporter barrel domain protein</fullName>
    </submittedName>
</protein>
<dbReference type="InterPro" id="IPR005546">
    <property type="entry name" value="Autotransporte_beta"/>
</dbReference>
<dbReference type="GO" id="GO:0019867">
    <property type="term" value="C:outer membrane"/>
    <property type="evidence" value="ECO:0007669"/>
    <property type="project" value="InterPro"/>
</dbReference>
<evidence type="ECO:0000313" key="4">
    <source>
        <dbReference type="Proteomes" id="UP000216345"/>
    </source>
</evidence>
<gene>
    <name evidence="3" type="ORF">CEV32_4040</name>
</gene>
<keyword evidence="4" id="KW-1185">Reference proteome</keyword>
<dbReference type="AlphaFoldDB" id="A0A256FR44"/>
<accession>A0A256FR44</accession>
<dbReference type="Gene3D" id="2.40.128.130">
    <property type="entry name" value="Autotransporter beta-domain"/>
    <property type="match status" value="1"/>
</dbReference>
<evidence type="ECO:0000259" key="2">
    <source>
        <dbReference type="PROSITE" id="PS51208"/>
    </source>
</evidence>
<name>A0A256FR44_9HYPH</name>
<sequence length="260" mass="26569">MNVEAGATADLDQFNTSTGGLAGAGSVALNAATLTLAQDSNTLFSGTINGSGGLVKDGEQAVVGGAFAYTLQQGGAQDGSQGANDGNWYLVCHAPDPDTPPVDPTCQDTNSCPPPPSTRYSNGAPVYEGYEQNMMALNKLPTLQQRVGNRYFAGTIASDAAATSGVGAGAGAGAEQPGIWARVEGAHNRLEPSTSTARMKQDINTLEMQAGVDGQFYENDQGRLLVGITGQYGHAKGDVSSMHGDGTITTDAWSFGATAT</sequence>
<dbReference type="NCBIfam" id="TIGR01414">
    <property type="entry name" value="autotrans_barl"/>
    <property type="match status" value="1"/>
</dbReference>
<feature type="region of interest" description="Disordered" evidence="1">
    <location>
        <begin position="101"/>
        <end position="120"/>
    </location>
</feature>